<dbReference type="SUPFAM" id="SSF52440">
    <property type="entry name" value="PreATP-grasp domain"/>
    <property type="match status" value="1"/>
</dbReference>
<feature type="binding site" evidence="5">
    <location>
        <begin position="155"/>
        <end position="161"/>
    </location>
    <ligand>
        <name>ATP</name>
        <dbReference type="ChEBI" id="CHEBI:30616"/>
    </ligand>
</feature>
<evidence type="ECO:0000256" key="4">
    <source>
        <dbReference type="ARBA" id="ARBA00022840"/>
    </source>
</evidence>
<dbReference type="EC" id="6.3.4.18" evidence="5 6"/>
<dbReference type="GO" id="GO:0034028">
    <property type="term" value="F:5-(carboxyamino)imidazole ribonucleotide synthase activity"/>
    <property type="evidence" value="ECO:0007669"/>
    <property type="project" value="UniProtKB-UniRule"/>
</dbReference>
<dbReference type="Gene3D" id="3.30.1490.20">
    <property type="entry name" value="ATP-grasp fold, A domain"/>
    <property type="match status" value="1"/>
</dbReference>
<comment type="subunit">
    <text evidence="5 6">Homodimer.</text>
</comment>
<evidence type="ECO:0000259" key="7">
    <source>
        <dbReference type="PROSITE" id="PS50975"/>
    </source>
</evidence>
<dbReference type="InterPro" id="IPR054350">
    <property type="entry name" value="PurT/PurK_preATP-grasp"/>
</dbReference>
<evidence type="ECO:0000256" key="5">
    <source>
        <dbReference type="HAMAP-Rule" id="MF_01928"/>
    </source>
</evidence>
<feature type="binding site" evidence="5">
    <location>
        <position position="193"/>
    </location>
    <ligand>
        <name>ATP</name>
        <dbReference type="ChEBI" id="CHEBI:30616"/>
    </ligand>
</feature>
<dbReference type="FunFam" id="3.30.1490.20:FF:000015">
    <property type="entry name" value="N5-carboxyaminoimidazole ribonucleotide synthase"/>
    <property type="match status" value="1"/>
</dbReference>
<dbReference type="SUPFAM" id="SSF56059">
    <property type="entry name" value="Glutathione synthetase ATP-binding domain-like"/>
    <property type="match status" value="1"/>
</dbReference>
<proteinExistence type="inferred from homology"/>
<dbReference type="NCBIfam" id="NF004679">
    <property type="entry name" value="PRK06019.1-5"/>
    <property type="match status" value="1"/>
</dbReference>
<protein>
    <recommendedName>
        <fullName evidence="5 6">N5-carboxyaminoimidazole ribonucleotide synthase</fullName>
        <shortName evidence="5 6">N5-CAIR synthase</shortName>
        <ecNumber evidence="5 6">6.3.4.18</ecNumber>
    </recommendedName>
    <alternativeName>
        <fullName evidence="5 6">5-(carboxyamino)imidazole ribonucleotide synthetase</fullName>
    </alternativeName>
</protein>
<comment type="pathway">
    <text evidence="5 6">Purine metabolism; IMP biosynthesis via de novo pathway; 5-amino-1-(5-phospho-D-ribosyl)imidazole-4-carboxylate from 5-amino-1-(5-phospho-D-ribosyl)imidazole (N5-CAIR route): step 1/2.</text>
</comment>
<dbReference type="GO" id="GO:0006189">
    <property type="term" value="P:'de novo' IMP biosynthetic process"/>
    <property type="evidence" value="ECO:0007669"/>
    <property type="project" value="UniProtKB-UniRule"/>
</dbReference>
<keyword evidence="1 5" id="KW-0436">Ligase</keyword>
<dbReference type="SUPFAM" id="SSF51246">
    <property type="entry name" value="Rudiment single hybrid motif"/>
    <property type="match status" value="1"/>
</dbReference>
<feature type="binding site" evidence="5">
    <location>
        <begin position="271"/>
        <end position="272"/>
    </location>
    <ligand>
        <name>ATP</name>
        <dbReference type="ChEBI" id="CHEBI:30616"/>
    </ligand>
</feature>
<dbReference type="InterPro" id="IPR016185">
    <property type="entry name" value="PreATP-grasp_dom_sf"/>
</dbReference>
<keyword evidence="4 5" id="KW-0067">ATP-binding</keyword>
<dbReference type="HAMAP" id="MF_01928">
    <property type="entry name" value="PurK"/>
    <property type="match status" value="1"/>
</dbReference>
<dbReference type="GO" id="GO:0004638">
    <property type="term" value="F:phosphoribosylaminoimidazole carboxylase activity"/>
    <property type="evidence" value="ECO:0007669"/>
    <property type="project" value="InterPro"/>
</dbReference>
<comment type="function">
    <text evidence="5">Catalyzes the ATP-dependent conversion of 5-aminoimidazole ribonucleotide (AIR) and HCO(3)(-) to N5-carboxyaminoimidazole ribonucleotide (N5-CAIR).</text>
</comment>
<dbReference type="RefSeq" id="WP_145078128.1">
    <property type="nucleotide sequence ID" value="NZ_CP036298.1"/>
</dbReference>
<keyword evidence="9" id="KW-1185">Reference proteome</keyword>
<dbReference type="PANTHER" id="PTHR11609">
    <property type="entry name" value="PURINE BIOSYNTHESIS PROTEIN 6/7, PUR6/7"/>
    <property type="match status" value="1"/>
</dbReference>
<dbReference type="GO" id="GO:0046872">
    <property type="term" value="F:metal ion binding"/>
    <property type="evidence" value="ECO:0007669"/>
    <property type="project" value="InterPro"/>
</dbReference>
<dbReference type="InterPro" id="IPR011054">
    <property type="entry name" value="Rudment_hybrid_motif"/>
</dbReference>
<dbReference type="UniPathway" id="UPA00074">
    <property type="reaction ID" value="UER00942"/>
</dbReference>
<dbReference type="PROSITE" id="PS50975">
    <property type="entry name" value="ATP_GRASP"/>
    <property type="match status" value="1"/>
</dbReference>
<comment type="similarity">
    <text evidence="5 6">Belongs to the PurK/PurT family.</text>
</comment>
<dbReference type="AlphaFoldDB" id="A0A518G796"/>
<dbReference type="InterPro" id="IPR003135">
    <property type="entry name" value="ATP-grasp_carboxylate-amine"/>
</dbReference>
<evidence type="ECO:0000256" key="3">
    <source>
        <dbReference type="ARBA" id="ARBA00022755"/>
    </source>
</evidence>
<sequence length="391" mass="42422">MQSPILPGSWLGVIGGGQLGRMFTHAAQRLGYHVAVLDAEEDCPAAQAADMHFLPSDEEGTADILAQEMSRLCASITLEFENVSAELLRIAGQRTRVCPSADFLEVTQDRITEKSQLVAAGFPTTPFRPVTNLGAVVEAGEELGYPLVLKTSRSGYDGKGQVVVRSEAEVEAAWESLETNRAIAEQMIEFEAEVSMITARNASGQIESYPLFENEHSNHILSVTRCPVSSPLKGIEEKAEEICHGIAGSFGVTGLFCVEFFVTKEGELLINEIAPRPHNSGHLTIEAFTCSQFEQQVRAICNLPLVPATMIHPAAMINLMGELWEGGEPDWTKLFAATDSHLHLYGKSDPRAGRKMGHLTVLDQSSSEAAITAKELRDSLIAEYPSPASID</sequence>
<feature type="binding site" evidence="5">
    <location>
        <position position="216"/>
    </location>
    <ligand>
        <name>ATP</name>
        <dbReference type="ChEBI" id="CHEBI:30616"/>
    </ligand>
</feature>
<gene>
    <name evidence="5 6 8" type="primary">purK</name>
    <name evidence="8" type="ORF">Q31a_27740</name>
</gene>
<organism evidence="8 9">
    <name type="scientific">Aureliella helgolandensis</name>
    <dbReference type="NCBI Taxonomy" id="2527968"/>
    <lineage>
        <taxon>Bacteria</taxon>
        <taxon>Pseudomonadati</taxon>
        <taxon>Planctomycetota</taxon>
        <taxon>Planctomycetia</taxon>
        <taxon>Pirellulales</taxon>
        <taxon>Pirellulaceae</taxon>
        <taxon>Aureliella</taxon>
    </lineage>
</organism>
<keyword evidence="2 5" id="KW-0547">Nucleotide-binding</keyword>
<evidence type="ECO:0000256" key="2">
    <source>
        <dbReference type="ARBA" id="ARBA00022741"/>
    </source>
</evidence>
<feature type="binding site" evidence="5">
    <location>
        <position position="150"/>
    </location>
    <ligand>
        <name>ATP</name>
        <dbReference type="ChEBI" id="CHEBI:30616"/>
    </ligand>
</feature>
<evidence type="ECO:0000256" key="6">
    <source>
        <dbReference type="RuleBase" id="RU361200"/>
    </source>
</evidence>
<evidence type="ECO:0000313" key="8">
    <source>
        <dbReference type="EMBL" id="QDV24456.1"/>
    </source>
</evidence>
<keyword evidence="3 5" id="KW-0658">Purine biosynthesis</keyword>
<dbReference type="EMBL" id="CP036298">
    <property type="protein sequence ID" value="QDV24456.1"/>
    <property type="molecule type" value="Genomic_DNA"/>
</dbReference>
<dbReference type="KEGG" id="ahel:Q31a_27740"/>
<dbReference type="GO" id="GO:0005524">
    <property type="term" value="F:ATP binding"/>
    <property type="evidence" value="ECO:0007669"/>
    <property type="project" value="UniProtKB-UniRule"/>
</dbReference>
<dbReference type="NCBIfam" id="TIGR01161">
    <property type="entry name" value="purK"/>
    <property type="match status" value="1"/>
</dbReference>
<name>A0A518G796_9BACT</name>
<accession>A0A518G796</accession>
<dbReference type="OrthoDB" id="9804625at2"/>
<feature type="binding site" evidence="5">
    <location>
        <begin position="185"/>
        <end position="188"/>
    </location>
    <ligand>
        <name>ATP</name>
        <dbReference type="ChEBI" id="CHEBI:30616"/>
    </ligand>
</feature>
<dbReference type="Pfam" id="PF02222">
    <property type="entry name" value="ATP-grasp"/>
    <property type="match status" value="1"/>
</dbReference>
<feature type="domain" description="ATP-grasp" evidence="7">
    <location>
        <begin position="114"/>
        <end position="301"/>
    </location>
</feature>
<comment type="catalytic activity">
    <reaction evidence="5 6">
        <text>5-amino-1-(5-phospho-beta-D-ribosyl)imidazole + hydrogencarbonate + ATP = 5-carboxyamino-1-(5-phospho-D-ribosyl)imidazole + ADP + phosphate + 2 H(+)</text>
        <dbReference type="Rhea" id="RHEA:19317"/>
        <dbReference type="ChEBI" id="CHEBI:15378"/>
        <dbReference type="ChEBI" id="CHEBI:17544"/>
        <dbReference type="ChEBI" id="CHEBI:30616"/>
        <dbReference type="ChEBI" id="CHEBI:43474"/>
        <dbReference type="ChEBI" id="CHEBI:58730"/>
        <dbReference type="ChEBI" id="CHEBI:137981"/>
        <dbReference type="ChEBI" id="CHEBI:456216"/>
        <dbReference type="EC" id="6.3.4.18"/>
    </reaction>
</comment>
<evidence type="ECO:0000256" key="1">
    <source>
        <dbReference type="ARBA" id="ARBA00022598"/>
    </source>
</evidence>
<dbReference type="Proteomes" id="UP000318017">
    <property type="component" value="Chromosome"/>
</dbReference>
<evidence type="ECO:0000313" key="9">
    <source>
        <dbReference type="Proteomes" id="UP000318017"/>
    </source>
</evidence>
<dbReference type="InterPro" id="IPR013815">
    <property type="entry name" value="ATP_grasp_subdomain_1"/>
</dbReference>
<dbReference type="Gene3D" id="3.30.470.20">
    <property type="entry name" value="ATP-grasp fold, B domain"/>
    <property type="match status" value="1"/>
</dbReference>
<reference evidence="8 9" key="1">
    <citation type="submission" date="2019-02" db="EMBL/GenBank/DDBJ databases">
        <title>Deep-cultivation of Planctomycetes and their phenomic and genomic characterization uncovers novel biology.</title>
        <authorList>
            <person name="Wiegand S."/>
            <person name="Jogler M."/>
            <person name="Boedeker C."/>
            <person name="Pinto D."/>
            <person name="Vollmers J."/>
            <person name="Rivas-Marin E."/>
            <person name="Kohn T."/>
            <person name="Peeters S.H."/>
            <person name="Heuer A."/>
            <person name="Rast P."/>
            <person name="Oberbeckmann S."/>
            <person name="Bunk B."/>
            <person name="Jeske O."/>
            <person name="Meyerdierks A."/>
            <person name="Storesund J.E."/>
            <person name="Kallscheuer N."/>
            <person name="Luecker S."/>
            <person name="Lage O.M."/>
            <person name="Pohl T."/>
            <person name="Merkel B.J."/>
            <person name="Hornburger P."/>
            <person name="Mueller R.-W."/>
            <person name="Bruemmer F."/>
            <person name="Labrenz M."/>
            <person name="Spormann A.M."/>
            <person name="Op den Camp H."/>
            <person name="Overmann J."/>
            <person name="Amann R."/>
            <person name="Jetten M.S.M."/>
            <person name="Mascher T."/>
            <person name="Medema M.H."/>
            <person name="Devos D.P."/>
            <person name="Kaster A.-K."/>
            <person name="Ovreas L."/>
            <person name="Rohde M."/>
            <person name="Galperin M.Y."/>
            <person name="Jogler C."/>
        </authorList>
    </citation>
    <scope>NUCLEOTIDE SEQUENCE [LARGE SCALE GENOMIC DNA]</scope>
    <source>
        <strain evidence="8 9">Q31a</strain>
    </source>
</reference>
<dbReference type="InterPro" id="IPR005875">
    <property type="entry name" value="PurK"/>
</dbReference>
<dbReference type="Pfam" id="PF17769">
    <property type="entry name" value="PurK_C"/>
    <property type="match status" value="1"/>
</dbReference>
<dbReference type="PANTHER" id="PTHR11609:SF5">
    <property type="entry name" value="PHOSPHORIBOSYLAMINOIMIDAZOLE CARBOXYLASE"/>
    <property type="match status" value="1"/>
</dbReference>
<feature type="binding site" evidence="5">
    <location>
        <position position="110"/>
    </location>
    <ligand>
        <name>ATP</name>
        <dbReference type="ChEBI" id="CHEBI:30616"/>
    </ligand>
</feature>
<dbReference type="GO" id="GO:0005829">
    <property type="term" value="C:cytosol"/>
    <property type="evidence" value="ECO:0007669"/>
    <property type="project" value="TreeGrafter"/>
</dbReference>
<dbReference type="InterPro" id="IPR011761">
    <property type="entry name" value="ATP-grasp"/>
</dbReference>
<dbReference type="Gene3D" id="3.40.50.20">
    <property type="match status" value="1"/>
</dbReference>
<dbReference type="Pfam" id="PF22660">
    <property type="entry name" value="RS_preATP-grasp-like"/>
    <property type="match status" value="1"/>
</dbReference>
<comment type="function">
    <text evidence="6">Catalyzes the ATP-dependent conversion of 5-aminoimidazole ribonucleotide (AIR) and HCO(3)- to N5-carboxyaminoimidazole ribonucleotide (N5-CAIR).</text>
</comment>
<dbReference type="InterPro" id="IPR040686">
    <property type="entry name" value="PurK_C"/>
</dbReference>